<proteinExistence type="predicted"/>
<reference evidence="2" key="1">
    <citation type="journal article" date="2009" name="Environ. Microbiol.">
        <title>Contribution of mobile genetic elements to Desulfovibrio vulgaris genome plasticity.</title>
        <authorList>
            <person name="Walker C.B."/>
            <person name="Stolyar S."/>
            <person name="Chivian D."/>
            <person name="Pinel N."/>
            <person name="Gabster J.A."/>
            <person name="Dehal P.S."/>
            <person name="He Z."/>
            <person name="Yang Z.K."/>
            <person name="Yen H.C."/>
            <person name="Zhou J."/>
            <person name="Wall J.D."/>
            <person name="Hazen T.C."/>
            <person name="Arkin A.P."/>
            <person name="Stahl D.A."/>
        </authorList>
    </citation>
    <scope>NUCLEOTIDE SEQUENCE [LARGE SCALE GENOMIC DNA]</scope>
    <source>
        <strain evidence="2">DP4</strain>
    </source>
</reference>
<dbReference type="AlphaFoldDB" id="A0A0H3A3N3"/>
<sequence length="97" mass="10304" precursor="true">MAAKTDRKPVGRMTVFGLLTVAMYAAVFTHAEVITSMFARGSLWAAGPIATVFAFSYVHGTFASDLWSVLGVNARPQARKAAETTVARPSARATVKA</sequence>
<evidence type="ECO:0000313" key="1">
    <source>
        <dbReference type="EMBL" id="ABM27118.1"/>
    </source>
</evidence>
<organism evidence="1 2">
    <name type="scientific">Nitratidesulfovibrio vulgaris (strain DP4)</name>
    <name type="common">Desulfovibrio vulgaris</name>
    <dbReference type="NCBI Taxonomy" id="391774"/>
    <lineage>
        <taxon>Bacteria</taxon>
        <taxon>Pseudomonadati</taxon>
        <taxon>Thermodesulfobacteriota</taxon>
        <taxon>Desulfovibrionia</taxon>
        <taxon>Desulfovibrionales</taxon>
        <taxon>Desulfovibrionaceae</taxon>
        <taxon>Nitratidesulfovibrio</taxon>
    </lineage>
</organism>
<accession>A0A0H3A3N3</accession>
<dbReference type="EMBL" id="CP000527">
    <property type="protein sequence ID" value="ABM27118.1"/>
    <property type="molecule type" value="Genomic_DNA"/>
</dbReference>
<name>A0A0H3A3N3_NITV4</name>
<dbReference type="HOGENOM" id="CLU_176880_0_0_7"/>
<dbReference type="RefSeq" id="WP_010940557.1">
    <property type="nucleotide sequence ID" value="NC_008751.1"/>
</dbReference>
<gene>
    <name evidence="1" type="ordered locus">Dvul_0094</name>
</gene>
<dbReference type="Proteomes" id="UP000009173">
    <property type="component" value="Chromosome"/>
</dbReference>
<dbReference type="KEGG" id="dvl:Dvul_0094"/>
<evidence type="ECO:0000313" key="2">
    <source>
        <dbReference type="Proteomes" id="UP000009173"/>
    </source>
</evidence>
<protein>
    <submittedName>
        <fullName evidence="1">Uncharacterized protein</fullName>
    </submittedName>
</protein>